<dbReference type="GO" id="GO:0055085">
    <property type="term" value="P:transmembrane transport"/>
    <property type="evidence" value="ECO:0007669"/>
    <property type="project" value="InterPro"/>
</dbReference>
<dbReference type="PROSITE" id="PS50928">
    <property type="entry name" value="ABC_TM1"/>
    <property type="match status" value="1"/>
</dbReference>
<proteinExistence type="inferred from homology"/>
<keyword evidence="7 8" id="KW-0472">Membrane</keyword>
<keyword evidence="11" id="KW-1185">Reference proteome</keyword>
<accession>A0A2H3L7T4</accession>
<evidence type="ECO:0000256" key="3">
    <source>
        <dbReference type="ARBA" id="ARBA00022448"/>
    </source>
</evidence>
<organism evidence="10 11">
    <name type="scientific">Candidatus Chloroploca asiatica</name>
    <dbReference type="NCBI Taxonomy" id="1506545"/>
    <lineage>
        <taxon>Bacteria</taxon>
        <taxon>Bacillati</taxon>
        <taxon>Chloroflexota</taxon>
        <taxon>Chloroflexia</taxon>
        <taxon>Chloroflexales</taxon>
        <taxon>Chloroflexineae</taxon>
        <taxon>Oscillochloridaceae</taxon>
        <taxon>Candidatus Chloroploca</taxon>
    </lineage>
</organism>
<feature type="transmembrane region" description="Helical" evidence="8">
    <location>
        <begin position="261"/>
        <end position="283"/>
    </location>
</feature>
<keyword evidence="3 8" id="KW-0813">Transport</keyword>
<evidence type="ECO:0000256" key="2">
    <source>
        <dbReference type="ARBA" id="ARBA00007069"/>
    </source>
</evidence>
<evidence type="ECO:0000313" key="11">
    <source>
        <dbReference type="Proteomes" id="UP000220922"/>
    </source>
</evidence>
<feature type="transmembrane region" description="Helical" evidence="8">
    <location>
        <begin position="203"/>
        <end position="225"/>
    </location>
</feature>
<keyword evidence="4" id="KW-1003">Cell membrane</keyword>
<feature type="transmembrane region" description="Helical" evidence="8">
    <location>
        <begin position="21"/>
        <end position="46"/>
    </location>
</feature>
<dbReference type="SUPFAM" id="SSF161098">
    <property type="entry name" value="MetI-like"/>
    <property type="match status" value="1"/>
</dbReference>
<evidence type="ECO:0000313" key="10">
    <source>
        <dbReference type="EMBL" id="PDV99344.1"/>
    </source>
</evidence>
<dbReference type="Proteomes" id="UP000220922">
    <property type="component" value="Unassembled WGS sequence"/>
</dbReference>
<dbReference type="Gene3D" id="1.10.3720.10">
    <property type="entry name" value="MetI-like"/>
    <property type="match status" value="1"/>
</dbReference>
<feature type="transmembrane region" description="Helical" evidence="8">
    <location>
        <begin position="161"/>
        <end position="182"/>
    </location>
</feature>
<reference evidence="10 11" key="1">
    <citation type="submission" date="2016-05" db="EMBL/GenBank/DDBJ databases">
        <authorList>
            <person name="Lavstsen T."/>
            <person name="Jespersen J.S."/>
        </authorList>
    </citation>
    <scope>NUCLEOTIDE SEQUENCE [LARGE SCALE GENOMIC DNA]</scope>
    <source>
        <strain evidence="10 11">B7-9</strain>
    </source>
</reference>
<evidence type="ECO:0000256" key="7">
    <source>
        <dbReference type="ARBA" id="ARBA00023136"/>
    </source>
</evidence>
<protein>
    <submittedName>
        <fullName evidence="10">Spermidine/putrescine ABC transporter permease</fullName>
    </submittedName>
</protein>
<feature type="transmembrane region" description="Helical" evidence="8">
    <location>
        <begin position="109"/>
        <end position="130"/>
    </location>
</feature>
<dbReference type="PANTHER" id="PTHR42929">
    <property type="entry name" value="INNER MEMBRANE ABC TRANSPORTER PERMEASE PROTEIN YDCU-RELATED-RELATED"/>
    <property type="match status" value="1"/>
</dbReference>
<dbReference type="OrthoDB" id="9807047at2"/>
<comment type="similarity">
    <text evidence="2">Belongs to the binding-protein-dependent transport system permease family. CysTW subfamily.</text>
</comment>
<sequence>MALSSFEREQQRREQRRLIALLAPGMLWLLVFFLLPLLVILVYSFLTNGPRGNLLWQPTLQNYVDLFTQSSYVNAYVRSLWISGLTTLFALLLGYPLALFIVKQPPRVRLVLLILVLIPFWTNFLVRIYAWQIILANNGLINTTLGAMGLPTLFLLNTEGATLLGLVYGELPFMVLPIYAALDRFDFTLMEAGADLGASKWHAFWHIMLPMTMPGVAAGAVLVFIPTIGQFVVSELLGGAKVDYIGNLIQRLFLRSNPPNWPLGSAMSTVMMIVLLGFILLYFRSTTEEDR</sequence>
<dbReference type="PANTHER" id="PTHR42929:SF1">
    <property type="entry name" value="INNER MEMBRANE ABC TRANSPORTER PERMEASE PROTEIN YDCU-RELATED"/>
    <property type="match status" value="1"/>
</dbReference>
<name>A0A2H3L7T4_9CHLR</name>
<evidence type="ECO:0000256" key="4">
    <source>
        <dbReference type="ARBA" id="ARBA00022475"/>
    </source>
</evidence>
<evidence type="ECO:0000256" key="8">
    <source>
        <dbReference type="RuleBase" id="RU363032"/>
    </source>
</evidence>
<evidence type="ECO:0000256" key="6">
    <source>
        <dbReference type="ARBA" id="ARBA00022989"/>
    </source>
</evidence>
<dbReference type="InterPro" id="IPR000515">
    <property type="entry name" value="MetI-like"/>
</dbReference>
<dbReference type="Pfam" id="PF00528">
    <property type="entry name" value="BPD_transp_1"/>
    <property type="match status" value="1"/>
</dbReference>
<feature type="transmembrane region" description="Helical" evidence="8">
    <location>
        <begin position="80"/>
        <end position="102"/>
    </location>
</feature>
<evidence type="ECO:0000259" key="9">
    <source>
        <dbReference type="PROSITE" id="PS50928"/>
    </source>
</evidence>
<dbReference type="GO" id="GO:0005886">
    <property type="term" value="C:plasma membrane"/>
    <property type="evidence" value="ECO:0007669"/>
    <property type="project" value="UniProtKB-SubCell"/>
</dbReference>
<dbReference type="CDD" id="cd06261">
    <property type="entry name" value="TM_PBP2"/>
    <property type="match status" value="1"/>
</dbReference>
<evidence type="ECO:0000256" key="5">
    <source>
        <dbReference type="ARBA" id="ARBA00022692"/>
    </source>
</evidence>
<evidence type="ECO:0000256" key="1">
    <source>
        <dbReference type="ARBA" id="ARBA00004651"/>
    </source>
</evidence>
<feature type="domain" description="ABC transmembrane type-1" evidence="9">
    <location>
        <begin position="76"/>
        <end position="282"/>
    </location>
</feature>
<gene>
    <name evidence="10" type="ORF">A9Q02_12645</name>
</gene>
<dbReference type="EMBL" id="LYXE01000075">
    <property type="protein sequence ID" value="PDV99344.1"/>
    <property type="molecule type" value="Genomic_DNA"/>
</dbReference>
<dbReference type="AlphaFoldDB" id="A0A2H3L7T4"/>
<dbReference type="InterPro" id="IPR035906">
    <property type="entry name" value="MetI-like_sf"/>
</dbReference>
<keyword evidence="5 8" id="KW-0812">Transmembrane</keyword>
<comment type="caution">
    <text evidence="10">The sequence shown here is derived from an EMBL/GenBank/DDBJ whole genome shotgun (WGS) entry which is preliminary data.</text>
</comment>
<keyword evidence="6 8" id="KW-1133">Transmembrane helix</keyword>
<dbReference type="RefSeq" id="WP_097651995.1">
    <property type="nucleotide sequence ID" value="NZ_LYXE01000075.1"/>
</dbReference>
<comment type="subcellular location">
    <subcellularLocation>
        <location evidence="1 8">Cell membrane</location>
        <topology evidence="1 8">Multi-pass membrane protein</topology>
    </subcellularLocation>
</comment>